<feature type="domain" description="Microcystin LR degradation protein MlrC N-terminal" evidence="2">
    <location>
        <begin position="1"/>
        <end position="95"/>
    </location>
</feature>
<dbReference type="Pfam" id="PF07364">
    <property type="entry name" value="DUF1485"/>
    <property type="match status" value="1"/>
</dbReference>
<proteinExistence type="predicted"/>
<reference evidence="3 4" key="1">
    <citation type="journal article" date="2019" name="Nat. Microbiol.">
        <title>Mediterranean grassland soil C-N compound turnover is dependent on rainfall and depth, and is mediated by genomically divergent microorganisms.</title>
        <authorList>
            <person name="Diamond S."/>
            <person name="Andeer P.F."/>
            <person name="Li Z."/>
            <person name="Crits-Christoph A."/>
            <person name="Burstein D."/>
            <person name="Anantharaman K."/>
            <person name="Lane K.R."/>
            <person name="Thomas B.C."/>
            <person name="Pan C."/>
            <person name="Northen T.R."/>
            <person name="Banfield J.F."/>
        </authorList>
    </citation>
    <scope>NUCLEOTIDE SEQUENCE [LARGE SCALE GENOMIC DNA]</scope>
    <source>
        <strain evidence="3">NP_5</strain>
    </source>
</reference>
<sequence>LPLLIPASPSALEPARTINVFCHEWEQQPGMIDCTFFHGFSHTDIPEAGVTVVAVAEREAALARRAAQAVAREVWARRESFQVKFPQPAEAVAQAVNLAGSATPVVINEVSDNPGGGGPGDGTHLLRAMLAAGLSESAFGTLYDPEVADAAHRAGVGGTLRVRLGGKHDRLHGDPLDVEVYVKTLTDGRFKLSTPMGQGSPVNLGKMARLACGGVDVVVASQRTQVLDPEPFLLQGIDVTRCRIVGLKSSAHFRAGFSRIAKHIVSTDPPGISTSNLSSFQYRRLRRPIYPLDRGATY</sequence>
<protein>
    <submittedName>
        <fullName evidence="3">M81 family metallopeptidase</fullName>
    </submittedName>
</protein>
<evidence type="ECO:0000313" key="4">
    <source>
        <dbReference type="Proteomes" id="UP000320393"/>
    </source>
</evidence>
<name>A0A537LL15_9BACT</name>
<gene>
    <name evidence="3" type="ORF">E6H02_09670</name>
</gene>
<feature type="non-terminal residue" evidence="3">
    <location>
        <position position="1"/>
    </location>
</feature>
<dbReference type="Proteomes" id="UP000320393">
    <property type="component" value="Unassembled WGS sequence"/>
</dbReference>
<evidence type="ECO:0000259" key="1">
    <source>
        <dbReference type="Pfam" id="PF07171"/>
    </source>
</evidence>
<dbReference type="EMBL" id="VBAM01000382">
    <property type="protein sequence ID" value="TMJ08708.1"/>
    <property type="molecule type" value="Genomic_DNA"/>
</dbReference>
<dbReference type="Pfam" id="PF07171">
    <property type="entry name" value="MlrC_C"/>
    <property type="match status" value="1"/>
</dbReference>
<evidence type="ECO:0000259" key="2">
    <source>
        <dbReference type="Pfam" id="PF07364"/>
    </source>
</evidence>
<dbReference type="InterPro" id="IPR010799">
    <property type="entry name" value="MlrC_C"/>
</dbReference>
<feature type="domain" description="Microcystin LR degradation protein MlrC C-terminal" evidence="1">
    <location>
        <begin position="108"/>
        <end position="284"/>
    </location>
</feature>
<comment type="caution">
    <text evidence="3">The sequence shown here is derived from an EMBL/GenBank/DDBJ whole genome shotgun (WGS) entry which is preliminary data.</text>
</comment>
<evidence type="ECO:0000313" key="3">
    <source>
        <dbReference type="EMBL" id="TMJ08708.1"/>
    </source>
</evidence>
<dbReference type="AlphaFoldDB" id="A0A537LL15"/>
<dbReference type="InterPro" id="IPR015995">
    <property type="entry name" value="MlrC_N"/>
</dbReference>
<accession>A0A537LL15</accession>
<organism evidence="3 4">
    <name type="scientific">Candidatus Segetimicrobium genomatis</name>
    <dbReference type="NCBI Taxonomy" id="2569760"/>
    <lineage>
        <taxon>Bacteria</taxon>
        <taxon>Bacillati</taxon>
        <taxon>Candidatus Sysuimicrobiota</taxon>
        <taxon>Candidatus Sysuimicrobiia</taxon>
        <taxon>Candidatus Sysuimicrobiales</taxon>
        <taxon>Candidatus Segetimicrobiaceae</taxon>
        <taxon>Candidatus Segetimicrobium</taxon>
    </lineage>
</organism>